<feature type="transmembrane region" description="Helical" evidence="9">
    <location>
        <begin position="41"/>
        <end position="60"/>
    </location>
</feature>
<proteinExistence type="inferred from homology"/>
<dbReference type="PANTHER" id="PTHR10791">
    <property type="entry name" value="RAG1-ACTIVATING PROTEIN 1"/>
    <property type="match status" value="1"/>
</dbReference>
<evidence type="ECO:0000256" key="4">
    <source>
        <dbReference type="ARBA" id="ARBA00022597"/>
    </source>
</evidence>
<evidence type="ECO:0000256" key="3">
    <source>
        <dbReference type="ARBA" id="ARBA00022448"/>
    </source>
</evidence>
<dbReference type="EMBL" id="JARAOO010000003">
    <property type="protein sequence ID" value="KAJ7977917.1"/>
    <property type="molecule type" value="Genomic_DNA"/>
</dbReference>
<gene>
    <name evidence="10" type="ORF">O6P43_007470</name>
</gene>
<feature type="transmembrane region" description="Helical" evidence="9">
    <location>
        <begin position="178"/>
        <end position="200"/>
    </location>
</feature>
<comment type="caution">
    <text evidence="9">Lacks conserved residue(s) required for the propagation of feature annotation.</text>
</comment>
<evidence type="ECO:0000256" key="9">
    <source>
        <dbReference type="RuleBase" id="RU910715"/>
    </source>
</evidence>
<protein>
    <recommendedName>
        <fullName evidence="9">Bidirectional sugar transporter SWEET</fullName>
    </recommendedName>
</protein>
<dbReference type="PANTHER" id="PTHR10791:SF142">
    <property type="entry name" value="BIDIRECTIONAL SUGAR TRANSPORTER SWEET16"/>
    <property type="match status" value="1"/>
</dbReference>
<keyword evidence="7 9" id="KW-1133">Transmembrane helix</keyword>
<feature type="transmembrane region" description="Helical" evidence="9">
    <location>
        <begin position="6"/>
        <end position="29"/>
    </location>
</feature>
<feature type="transmembrane region" description="Helical" evidence="9">
    <location>
        <begin position="66"/>
        <end position="89"/>
    </location>
</feature>
<name>A0AAD7VJC2_QUISA</name>
<keyword evidence="6" id="KW-0677">Repeat</keyword>
<dbReference type="Pfam" id="PF03083">
    <property type="entry name" value="MtN3_slv"/>
    <property type="match status" value="2"/>
</dbReference>
<keyword evidence="3 9" id="KW-0813">Transport</keyword>
<dbReference type="GO" id="GO:0012505">
    <property type="term" value="C:endomembrane system"/>
    <property type="evidence" value="ECO:0007669"/>
    <property type="project" value="UniProtKB-SubCell"/>
</dbReference>
<evidence type="ECO:0000256" key="1">
    <source>
        <dbReference type="ARBA" id="ARBA00004127"/>
    </source>
</evidence>
<dbReference type="GO" id="GO:0051119">
    <property type="term" value="F:sugar transmembrane transporter activity"/>
    <property type="evidence" value="ECO:0007669"/>
    <property type="project" value="InterPro"/>
</dbReference>
<keyword evidence="11" id="KW-1185">Reference proteome</keyword>
<sequence>MASISFIFAIIGNVISILVFASPIKTFRLVVKKKSTENYKVAPYITTLLSTSLWSFYGLLKPDGLLVVTVNGAGAVLQFIYVILFLIYAPKDKKVKTAQLAGHIECGIPWGSDFSNTFGSPWKQETYFGWSIMHRINRRHRTVIKTQSVEYMPFLLSFFLFLNAGIWTAYAILVSDYYIGIANAIGFLLGSAQLIIYVIYKNKSTVSAKSKKELEEEGSVTLVKEASIEMMQAYDEDEDDDNDANKSSLKDGRLINVLRKGKSLPKPTLGRQQSMKKILKTLSVGAYNLPSSWVHQDA</sequence>
<keyword evidence="8 9" id="KW-0472">Membrane</keyword>
<keyword evidence="5 9" id="KW-0812">Transmembrane</keyword>
<dbReference type="GO" id="GO:0016020">
    <property type="term" value="C:membrane"/>
    <property type="evidence" value="ECO:0007669"/>
    <property type="project" value="InterPro"/>
</dbReference>
<keyword evidence="4 9" id="KW-0762">Sugar transport</keyword>
<comment type="similarity">
    <text evidence="2 9">Belongs to the SWEET sugar transporter family.</text>
</comment>
<feature type="transmembrane region" description="Helical" evidence="9">
    <location>
        <begin position="151"/>
        <end position="172"/>
    </location>
</feature>
<dbReference type="InterPro" id="IPR047664">
    <property type="entry name" value="SWEET"/>
</dbReference>
<dbReference type="KEGG" id="qsa:O6P43_007470"/>
<comment type="subcellular location">
    <subcellularLocation>
        <location evidence="1">Endomembrane system</location>
        <topology evidence="1">Multi-pass membrane protein</topology>
    </subcellularLocation>
</comment>
<evidence type="ECO:0000256" key="8">
    <source>
        <dbReference type="ARBA" id="ARBA00023136"/>
    </source>
</evidence>
<dbReference type="InterPro" id="IPR004316">
    <property type="entry name" value="SWEET_rpt"/>
</dbReference>
<comment type="caution">
    <text evidence="10">The sequence shown here is derived from an EMBL/GenBank/DDBJ whole genome shotgun (WGS) entry which is preliminary data.</text>
</comment>
<evidence type="ECO:0000256" key="5">
    <source>
        <dbReference type="ARBA" id="ARBA00022692"/>
    </source>
</evidence>
<reference evidence="10" key="1">
    <citation type="journal article" date="2023" name="Science">
        <title>Elucidation of the pathway for biosynthesis of saponin adjuvants from the soapbark tree.</title>
        <authorList>
            <person name="Reed J."/>
            <person name="Orme A."/>
            <person name="El-Demerdash A."/>
            <person name="Owen C."/>
            <person name="Martin L.B.B."/>
            <person name="Misra R.C."/>
            <person name="Kikuchi S."/>
            <person name="Rejzek M."/>
            <person name="Martin A.C."/>
            <person name="Harkess A."/>
            <person name="Leebens-Mack J."/>
            <person name="Louveau T."/>
            <person name="Stephenson M.J."/>
            <person name="Osbourn A."/>
        </authorList>
    </citation>
    <scope>NUCLEOTIDE SEQUENCE</scope>
    <source>
        <strain evidence="10">S10</strain>
    </source>
</reference>
<dbReference type="Gene3D" id="1.20.1280.290">
    <property type="match status" value="2"/>
</dbReference>
<evidence type="ECO:0000256" key="2">
    <source>
        <dbReference type="ARBA" id="ARBA00007809"/>
    </source>
</evidence>
<dbReference type="Proteomes" id="UP001163823">
    <property type="component" value="Chromosome 3"/>
</dbReference>
<comment type="function">
    <text evidence="9">Mediates both low-affinity uptake and efflux of sugar across the membrane.</text>
</comment>
<evidence type="ECO:0000313" key="10">
    <source>
        <dbReference type="EMBL" id="KAJ7977917.1"/>
    </source>
</evidence>
<organism evidence="10 11">
    <name type="scientific">Quillaja saponaria</name>
    <name type="common">Soap bark tree</name>
    <dbReference type="NCBI Taxonomy" id="32244"/>
    <lineage>
        <taxon>Eukaryota</taxon>
        <taxon>Viridiplantae</taxon>
        <taxon>Streptophyta</taxon>
        <taxon>Embryophyta</taxon>
        <taxon>Tracheophyta</taxon>
        <taxon>Spermatophyta</taxon>
        <taxon>Magnoliopsida</taxon>
        <taxon>eudicotyledons</taxon>
        <taxon>Gunneridae</taxon>
        <taxon>Pentapetalae</taxon>
        <taxon>rosids</taxon>
        <taxon>fabids</taxon>
        <taxon>Fabales</taxon>
        <taxon>Quillajaceae</taxon>
        <taxon>Quillaja</taxon>
    </lineage>
</organism>
<evidence type="ECO:0000256" key="6">
    <source>
        <dbReference type="ARBA" id="ARBA00022737"/>
    </source>
</evidence>
<accession>A0AAD7VJC2</accession>
<evidence type="ECO:0000256" key="7">
    <source>
        <dbReference type="ARBA" id="ARBA00022989"/>
    </source>
</evidence>
<evidence type="ECO:0000313" key="11">
    <source>
        <dbReference type="Proteomes" id="UP001163823"/>
    </source>
</evidence>
<dbReference type="FunFam" id="1.20.1280.290:FF:000001">
    <property type="entry name" value="Bidirectional sugar transporter SWEET"/>
    <property type="match status" value="1"/>
</dbReference>
<dbReference type="AlphaFoldDB" id="A0AAD7VJC2"/>